<reference evidence="1 2" key="3">
    <citation type="submission" date="2019-09" db="EMBL/GenBank/DDBJ databases">
        <title>Taxonomic note: a critical rebuttal of the proposed division of the genus Arcobacter into six genera, emended descriptions of Arcobacter anaerophilus and the genus Arcobacter, and an assessment of genus-level boundaries for Epsilonproteobacteria using in silico genomic comparator tools.</title>
        <authorList>
            <person name="On S.L.W."/>
            <person name="Miller W.G."/>
            <person name="Biggs P."/>
            <person name="Cornelius A."/>
            <person name="Vandamme P."/>
        </authorList>
    </citation>
    <scope>NUCLEOTIDE SEQUENCE [LARGE SCALE GENOMIC DNA]</scope>
    <source>
        <strain evidence="1 2">LMG 26638</strain>
    </source>
</reference>
<evidence type="ECO:0000313" key="1">
    <source>
        <dbReference type="EMBL" id="QEP33728.1"/>
    </source>
</evidence>
<reference evidence="1 2" key="2">
    <citation type="submission" date="2019-09" db="EMBL/GenBank/DDBJ databases">
        <title>Complete genome sequencing of four Arcobacter species reveals a diverse suite of mobile elements.</title>
        <authorList>
            <person name="Miller W.G."/>
            <person name="Yee E."/>
            <person name="Bono J.L."/>
        </authorList>
    </citation>
    <scope>NUCLEOTIDE SEQUENCE [LARGE SCALE GENOMIC DNA]</scope>
    <source>
        <strain evidence="1 2">LMG 26638</strain>
    </source>
</reference>
<sequence length="164" mass="19216">MNEIVSNLIENSKLAYKKSILLGDEELEELLLSILTDTKKLQDVANSKKQNKTSLLTERTEEEEIERVKRKIPSWFSKPEQYNHKILVAFLKISNKNEISVNLNDLEKASGLDQHKFKTNFNQMKIISYKNHGKVFSELNEDVTLWEPLAEFIVNEYEKMEIKQ</sequence>
<dbReference type="AlphaFoldDB" id="A0A5C2H6B0"/>
<keyword evidence="2" id="KW-1185">Reference proteome</keyword>
<dbReference type="EMBL" id="CP035928">
    <property type="protein sequence ID" value="QEP33728.1"/>
    <property type="molecule type" value="Genomic_DNA"/>
</dbReference>
<accession>A0A5C2H6B0</accession>
<name>A0A5C2H6B0_9BACT</name>
<evidence type="ECO:0000313" key="2">
    <source>
        <dbReference type="Proteomes" id="UP000322726"/>
    </source>
</evidence>
<dbReference type="RefSeq" id="WP_130232685.1">
    <property type="nucleotide sequence ID" value="NZ_BMEF01000002.1"/>
</dbReference>
<organism evidence="1 2">
    <name type="scientific">Malaciobacter pacificus</name>
    <dbReference type="NCBI Taxonomy" id="1080223"/>
    <lineage>
        <taxon>Bacteria</taxon>
        <taxon>Pseudomonadati</taxon>
        <taxon>Campylobacterota</taxon>
        <taxon>Epsilonproteobacteria</taxon>
        <taxon>Campylobacterales</taxon>
        <taxon>Arcobacteraceae</taxon>
        <taxon>Malaciobacter</taxon>
    </lineage>
</organism>
<protein>
    <submittedName>
        <fullName evidence="1">Uncharacterized protein</fullName>
    </submittedName>
</protein>
<gene>
    <name evidence="1" type="ORF">APAC_0579</name>
</gene>
<proteinExistence type="predicted"/>
<reference evidence="2" key="1">
    <citation type="submission" date="2019-09" db="EMBL/GenBank/DDBJ databases">
        <title>Complete genome sequencing of four Arcobacter species reveals a diverse suite of mobile elements.</title>
        <authorList>
            <person name="On S.L.W."/>
            <person name="Miller W.G."/>
            <person name="Biggs P."/>
            <person name="Cornelius A."/>
            <person name="Vandamme P."/>
        </authorList>
    </citation>
    <scope>NUCLEOTIDE SEQUENCE [LARGE SCALE GENOMIC DNA]</scope>
    <source>
        <strain evidence="2">LMG 26638</strain>
    </source>
</reference>
<dbReference type="Proteomes" id="UP000322726">
    <property type="component" value="Chromosome"/>
</dbReference>
<dbReference type="KEGG" id="apai:APAC_0579"/>
<dbReference type="OrthoDB" id="9781481at2"/>